<keyword evidence="1" id="KW-0812">Transmembrane</keyword>
<dbReference type="AlphaFoldDB" id="A0A6A6W563"/>
<evidence type="ECO:0000313" key="3">
    <source>
        <dbReference type="Proteomes" id="UP000799437"/>
    </source>
</evidence>
<feature type="transmembrane region" description="Helical" evidence="1">
    <location>
        <begin position="146"/>
        <end position="167"/>
    </location>
</feature>
<accession>A0A6A6W563</accession>
<feature type="transmembrane region" description="Helical" evidence="1">
    <location>
        <begin position="359"/>
        <end position="381"/>
    </location>
</feature>
<keyword evidence="1" id="KW-1133">Transmembrane helix</keyword>
<dbReference type="EMBL" id="ML996573">
    <property type="protein sequence ID" value="KAF2757733.1"/>
    <property type="molecule type" value="Genomic_DNA"/>
</dbReference>
<keyword evidence="3" id="KW-1185">Reference proteome</keyword>
<keyword evidence="1" id="KW-0472">Membrane</keyword>
<feature type="transmembrane region" description="Helical" evidence="1">
    <location>
        <begin position="220"/>
        <end position="245"/>
    </location>
</feature>
<protein>
    <submittedName>
        <fullName evidence="2">Uncharacterized protein</fullName>
    </submittedName>
</protein>
<dbReference type="Proteomes" id="UP000799437">
    <property type="component" value="Unassembled WGS sequence"/>
</dbReference>
<reference evidence="2" key="1">
    <citation type="journal article" date="2020" name="Stud. Mycol.">
        <title>101 Dothideomycetes genomes: a test case for predicting lifestyles and emergence of pathogens.</title>
        <authorList>
            <person name="Haridas S."/>
            <person name="Albert R."/>
            <person name="Binder M."/>
            <person name="Bloem J."/>
            <person name="Labutti K."/>
            <person name="Salamov A."/>
            <person name="Andreopoulos B."/>
            <person name="Baker S."/>
            <person name="Barry K."/>
            <person name="Bills G."/>
            <person name="Bluhm B."/>
            <person name="Cannon C."/>
            <person name="Castanera R."/>
            <person name="Culley D."/>
            <person name="Daum C."/>
            <person name="Ezra D."/>
            <person name="Gonzalez J."/>
            <person name="Henrissat B."/>
            <person name="Kuo A."/>
            <person name="Liang C."/>
            <person name="Lipzen A."/>
            <person name="Lutzoni F."/>
            <person name="Magnuson J."/>
            <person name="Mondo S."/>
            <person name="Nolan M."/>
            <person name="Ohm R."/>
            <person name="Pangilinan J."/>
            <person name="Park H.-J."/>
            <person name="Ramirez L."/>
            <person name="Alfaro M."/>
            <person name="Sun H."/>
            <person name="Tritt A."/>
            <person name="Yoshinaga Y."/>
            <person name="Zwiers L.-H."/>
            <person name="Turgeon B."/>
            <person name="Goodwin S."/>
            <person name="Spatafora J."/>
            <person name="Crous P."/>
            <person name="Grigoriev I."/>
        </authorList>
    </citation>
    <scope>NUCLEOTIDE SEQUENCE</scope>
    <source>
        <strain evidence="2">CBS 121739</strain>
    </source>
</reference>
<proteinExistence type="predicted"/>
<dbReference type="RefSeq" id="XP_033600184.1">
    <property type="nucleotide sequence ID" value="XM_033745556.1"/>
</dbReference>
<sequence length="401" mass="44348">MPSFPFVVDGVSKLAVRGYSFGAEYLNNNALNKRGDEPPKFPEMPAWGAAIIGATALFFVFFLASIQYTIGDVISTLAMIETPAAEVTFTESDEPDNTLDKEQKEHLLETSPTVTIAPIKPITSNIRGTIKHLRSQAGRTSRWRGIVPAVIYSFLVSISFNLVQAIIPGEFGLLRMPIVNSLAALPLARLHMAWTHAMISQPSNLRWYQRIQPLSSYKQLWLPTIVSHSAAIYAVYATGYFAVLISQLFLSDTMDALTEGKAVSGAAITGSILSVFAIFFFAVFAGLFIVLPAHVTLVRIEASLLPEDQDTIVPFDRSFGGKVVPKVLGGSGAVGFLDAWKTFNWEARRRLIKLYVKNAAIQMMTVFTFVHLIAFEALAIMGKDIKHYMCKMNKYQKEHSQ</sequence>
<dbReference type="OrthoDB" id="2896006at2759"/>
<feature type="transmembrane region" description="Helical" evidence="1">
    <location>
        <begin position="265"/>
        <end position="291"/>
    </location>
</feature>
<feature type="transmembrane region" description="Helical" evidence="1">
    <location>
        <begin position="46"/>
        <end position="70"/>
    </location>
</feature>
<name>A0A6A6W563_9PEZI</name>
<evidence type="ECO:0000313" key="2">
    <source>
        <dbReference type="EMBL" id="KAF2757733.1"/>
    </source>
</evidence>
<organism evidence="2 3">
    <name type="scientific">Pseudovirgaria hyperparasitica</name>
    <dbReference type="NCBI Taxonomy" id="470096"/>
    <lineage>
        <taxon>Eukaryota</taxon>
        <taxon>Fungi</taxon>
        <taxon>Dikarya</taxon>
        <taxon>Ascomycota</taxon>
        <taxon>Pezizomycotina</taxon>
        <taxon>Dothideomycetes</taxon>
        <taxon>Dothideomycetes incertae sedis</taxon>
        <taxon>Acrospermales</taxon>
        <taxon>Acrospermaceae</taxon>
        <taxon>Pseudovirgaria</taxon>
    </lineage>
</organism>
<evidence type="ECO:0000256" key="1">
    <source>
        <dbReference type="SAM" id="Phobius"/>
    </source>
</evidence>
<gene>
    <name evidence="2" type="ORF">EJ05DRAFT_486754</name>
</gene>
<dbReference type="GeneID" id="54486610"/>